<reference evidence="1" key="1">
    <citation type="submission" date="2022-01" db="EMBL/GenBank/DDBJ databases">
        <authorList>
            <person name="King R."/>
        </authorList>
    </citation>
    <scope>NUCLEOTIDE SEQUENCE</scope>
</reference>
<accession>A0A9N9M921</accession>
<dbReference type="EMBL" id="OU892277">
    <property type="protein sequence ID" value="CAG9759859.1"/>
    <property type="molecule type" value="Genomic_DNA"/>
</dbReference>
<evidence type="ECO:0000313" key="2">
    <source>
        <dbReference type="Proteomes" id="UP001152799"/>
    </source>
</evidence>
<dbReference type="AlphaFoldDB" id="A0A9N9M921"/>
<organism evidence="1 2">
    <name type="scientific">Ceutorhynchus assimilis</name>
    <name type="common">cabbage seed weevil</name>
    <dbReference type="NCBI Taxonomy" id="467358"/>
    <lineage>
        <taxon>Eukaryota</taxon>
        <taxon>Metazoa</taxon>
        <taxon>Ecdysozoa</taxon>
        <taxon>Arthropoda</taxon>
        <taxon>Hexapoda</taxon>
        <taxon>Insecta</taxon>
        <taxon>Pterygota</taxon>
        <taxon>Neoptera</taxon>
        <taxon>Endopterygota</taxon>
        <taxon>Coleoptera</taxon>
        <taxon>Polyphaga</taxon>
        <taxon>Cucujiformia</taxon>
        <taxon>Curculionidae</taxon>
        <taxon>Ceutorhynchinae</taxon>
        <taxon>Ceutorhynchus</taxon>
    </lineage>
</organism>
<dbReference type="Proteomes" id="UP001152799">
    <property type="component" value="Chromosome 1"/>
</dbReference>
<proteinExistence type="predicted"/>
<name>A0A9N9M921_9CUCU</name>
<protein>
    <submittedName>
        <fullName evidence="1">Uncharacterized protein</fullName>
    </submittedName>
</protein>
<sequence length="224" mass="25328">MEKAVEIRVIINSSSVRGITKDTIEAGISDSTDISSVSEYNSVRDEDEKEVLDEIIDSDINDDFVVNDPIDPIQNQILSDTNGKAPYFRAINGFLSNCTHTNIVFTAVSYSYVDHKHIQLMYKFNSRLSDYANALSRYAVGTVACIDMNDANGFVHKKHIITDKLLYFTQHEVKNSNLIFIKPFESSTENQVELNVEPVEVEVLESTKHCEFFLETNLGEVMQT</sequence>
<evidence type="ECO:0000313" key="1">
    <source>
        <dbReference type="EMBL" id="CAG9759859.1"/>
    </source>
</evidence>
<gene>
    <name evidence="1" type="ORF">CEUTPL_LOCUS600</name>
</gene>
<keyword evidence="2" id="KW-1185">Reference proteome</keyword>